<evidence type="ECO:0000313" key="5">
    <source>
        <dbReference type="EMBL" id="QGA25894.1"/>
    </source>
</evidence>
<name>A0A5Q0Q9E8_9SPHI</name>
<dbReference type="RefSeq" id="WP_153510220.1">
    <property type="nucleotide sequence ID" value="NZ_CP045652.1"/>
</dbReference>
<dbReference type="InterPro" id="IPR053142">
    <property type="entry name" value="PchR_regulatory_protein"/>
</dbReference>
<dbReference type="GO" id="GO:0003700">
    <property type="term" value="F:DNA-binding transcription factor activity"/>
    <property type="evidence" value="ECO:0007669"/>
    <property type="project" value="InterPro"/>
</dbReference>
<sequence length="281" mass="33448">MKTLNINDITICYQEWNIKSPFKLAIAHQQELIKLQFEIEGDSKFRSADQQKIDIPSGHYQFIYIPNAKGVLHYSTSRKVLDIHIPLDHILAFLSSQGLSEKEIRDHCNLRHFSFFHNARQITPQQHILIQELLNHQYQDEFAKEFIRIKTLELIFSAFKDNNVVSTESRWRLEDRNILAHIKNYLDCNFQQELRLKNIARQFGINENKLKNAFKELFHDTVINYVRKQRVQHAHHLLLHSDMDIKEIAYISGFKYAHHFSQVYLQHYQQLPSATRQSLNR</sequence>
<evidence type="ECO:0000256" key="3">
    <source>
        <dbReference type="ARBA" id="ARBA00023163"/>
    </source>
</evidence>
<dbReference type="AlphaFoldDB" id="A0A5Q0Q9E8"/>
<dbReference type="EMBL" id="CP045652">
    <property type="protein sequence ID" value="QGA25894.1"/>
    <property type="molecule type" value="Genomic_DNA"/>
</dbReference>
<dbReference type="PANTHER" id="PTHR47893">
    <property type="entry name" value="REGULATORY PROTEIN PCHR"/>
    <property type="match status" value="1"/>
</dbReference>
<dbReference type="KEGG" id="sphe:GFH32_05990"/>
<evidence type="ECO:0000259" key="4">
    <source>
        <dbReference type="PROSITE" id="PS01124"/>
    </source>
</evidence>
<dbReference type="PROSITE" id="PS00041">
    <property type="entry name" value="HTH_ARAC_FAMILY_1"/>
    <property type="match status" value="1"/>
</dbReference>
<reference evidence="5 6" key="1">
    <citation type="submission" date="2019-10" db="EMBL/GenBank/DDBJ databases">
        <authorList>
            <person name="Dong K."/>
        </authorList>
    </citation>
    <scope>NUCLEOTIDE SEQUENCE [LARGE SCALE GENOMIC DNA]</scope>
    <source>
        <strain evidence="6">dk4302</strain>
    </source>
</reference>
<keyword evidence="3" id="KW-0804">Transcription</keyword>
<dbReference type="InterPro" id="IPR018062">
    <property type="entry name" value="HTH_AraC-typ_CS"/>
</dbReference>
<keyword evidence="2" id="KW-0238">DNA-binding</keyword>
<gene>
    <name evidence="5" type="ORF">GFH32_05990</name>
</gene>
<dbReference type="PANTHER" id="PTHR47893:SF1">
    <property type="entry name" value="REGULATORY PROTEIN PCHR"/>
    <property type="match status" value="1"/>
</dbReference>
<keyword evidence="1" id="KW-0805">Transcription regulation</keyword>
<dbReference type="InterPro" id="IPR009057">
    <property type="entry name" value="Homeodomain-like_sf"/>
</dbReference>
<proteinExistence type="predicted"/>
<dbReference type="InterPro" id="IPR018060">
    <property type="entry name" value="HTH_AraC"/>
</dbReference>
<organism evidence="5 6">
    <name type="scientific">Sphingobacterium zhuxiongii</name>
    <dbReference type="NCBI Taxonomy" id="2662364"/>
    <lineage>
        <taxon>Bacteria</taxon>
        <taxon>Pseudomonadati</taxon>
        <taxon>Bacteroidota</taxon>
        <taxon>Sphingobacteriia</taxon>
        <taxon>Sphingobacteriales</taxon>
        <taxon>Sphingobacteriaceae</taxon>
        <taxon>Sphingobacterium</taxon>
    </lineage>
</organism>
<feature type="domain" description="HTH araC/xylS-type" evidence="4">
    <location>
        <begin position="180"/>
        <end position="278"/>
    </location>
</feature>
<dbReference type="Proteomes" id="UP000326921">
    <property type="component" value="Chromosome"/>
</dbReference>
<keyword evidence="6" id="KW-1185">Reference proteome</keyword>
<evidence type="ECO:0000256" key="2">
    <source>
        <dbReference type="ARBA" id="ARBA00023125"/>
    </source>
</evidence>
<dbReference type="Gene3D" id="1.10.10.60">
    <property type="entry name" value="Homeodomain-like"/>
    <property type="match status" value="2"/>
</dbReference>
<dbReference type="SMART" id="SM00342">
    <property type="entry name" value="HTH_ARAC"/>
    <property type="match status" value="1"/>
</dbReference>
<dbReference type="GO" id="GO:0043565">
    <property type="term" value="F:sequence-specific DNA binding"/>
    <property type="evidence" value="ECO:0007669"/>
    <property type="project" value="InterPro"/>
</dbReference>
<accession>A0A5Q0Q9E8</accession>
<protein>
    <submittedName>
        <fullName evidence="5">Helix-turn-helix domain-containing protein</fullName>
    </submittedName>
</protein>
<dbReference type="Pfam" id="PF12833">
    <property type="entry name" value="HTH_18"/>
    <property type="match status" value="1"/>
</dbReference>
<dbReference type="PROSITE" id="PS01124">
    <property type="entry name" value="HTH_ARAC_FAMILY_2"/>
    <property type="match status" value="1"/>
</dbReference>
<evidence type="ECO:0000256" key="1">
    <source>
        <dbReference type="ARBA" id="ARBA00023015"/>
    </source>
</evidence>
<dbReference type="SUPFAM" id="SSF46689">
    <property type="entry name" value="Homeodomain-like"/>
    <property type="match status" value="2"/>
</dbReference>
<evidence type="ECO:0000313" key="6">
    <source>
        <dbReference type="Proteomes" id="UP000326921"/>
    </source>
</evidence>